<accession>A0A6H1U3S3</accession>
<dbReference type="FunFam" id="3.40.50.2020:FF:000020">
    <property type="entry name" value="Bifunctional protein PyrR"/>
    <property type="match status" value="1"/>
</dbReference>
<dbReference type="Proteomes" id="UP000500857">
    <property type="component" value="Chromosome"/>
</dbReference>
<gene>
    <name evidence="4 6" type="primary">pyrR</name>
    <name evidence="6" type="ORF">HCG48_24125</name>
</gene>
<dbReference type="NCBIfam" id="NF003545">
    <property type="entry name" value="PRK05205.1-1"/>
    <property type="match status" value="1"/>
</dbReference>
<dbReference type="NCBIfam" id="NF003549">
    <property type="entry name" value="PRK05205.1-5"/>
    <property type="match status" value="1"/>
</dbReference>
<feature type="short sequence motif" description="PRPP-binding" evidence="4">
    <location>
        <begin position="99"/>
        <end position="111"/>
    </location>
</feature>
<dbReference type="HAMAP" id="MF_01219">
    <property type="entry name" value="PyrR"/>
    <property type="match status" value="1"/>
</dbReference>
<evidence type="ECO:0000259" key="5">
    <source>
        <dbReference type="Pfam" id="PF00156"/>
    </source>
</evidence>
<dbReference type="Gene3D" id="3.40.50.2020">
    <property type="match status" value="1"/>
</dbReference>
<dbReference type="InterPro" id="IPR029057">
    <property type="entry name" value="PRTase-like"/>
</dbReference>
<keyword evidence="4 6" id="KW-0808">Transferase</keyword>
<dbReference type="InterPro" id="IPR023050">
    <property type="entry name" value="PyrR"/>
</dbReference>
<dbReference type="Pfam" id="PF00156">
    <property type="entry name" value="Pribosyltran"/>
    <property type="match status" value="1"/>
</dbReference>
<dbReference type="KEGG" id="oxy:HCG48_24125"/>
<dbReference type="EMBL" id="CP051167">
    <property type="protein sequence ID" value="QIZ73305.1"/>
    <property type="molecule type" value="Genomic_DNA"/>
</dbReference>
<dbReference type="GO" id="GO:0004845">
    <property type="term" value="F:uracil phosphoribosyltransferase activity"/>
    <property type="evidence" value="ECO:0007669"/>
    <property type="project" value="UniProtKB-UniRule"/>
</dbReference>
<proteinExistence type="inferred from homology"/>
<dbReference type="RefSeq" id="WP_168571451.1">
    <property type="nucleotide sequence ID" value="NZ_CP051167.1"/>
</dbReference>
<comment type="similarity">
    <text evidence="1 4">Belongs to the purine/pyrimidine phosphoribosyltransferase family. PyrR subfamily.</text>
</comment>
<evidence type="ECO:0000256" key="4">
    <source>
        <dbReference type="HAMAP-Rule" id="MF_01219"/>
    </source>
</evidence>
<evidence type="ECO:0000256" key="1">
    <source>
        <dbReference type="ARBA" id="ARBA00005565"/>
    </source>
</evidence>
<protein>
    <recommendedName>
        <fullName evidence="4">Bifunctional protein PyrR</fullName>
    </recommendedName>
    <domain>
        <recommendedName>
            <fullName evidence="4">Pyrimidine operon regulatory protein</fullName>
        </recommendedName>
    </domain>
    <domain>
        <recommendedName>
            <fullName evidence="4">Uracil phosphoribosyltransferase</fullName>
            <shortName evidence="4">UPRTase</shortName>
            <ecNumber evidence="4">2.4.2.9</ecNumber>
        </recommendedName>
    </domain>
</protein>
<dbReference type="PANTHER" id="PTHR11608">
    <property type="entry name" value="BIFUNCTIONAL PROTEIN PYRR"/>
    <property type="match status" value="1"/>
</dbReference>
<keyword evidence="7" id="KW-1185">Reference proteome</keyword>
<comment type="function">
    <text evidence="4">Regulates the transcription of the pyrimidine nucleotide (pyr) operon in response to exogenous pyrimidines.</text>
</comment>
<organism evidence="6 7">
    <name type="scientific">Oxynema aestuarii AP17</name>
    <dbReference type="NCBI Taxonomy" id="2064643"/>
    <lineage>
        <taxon>Bacteria</taxon>
        <taxon>Bacillati</taxon>
        <taxon>Cyanobacteriota</taxon>
        <taxon>Cyanophyceae</taxon>
        <taxon>Oscillatoriophycideae</taxon>
        <taxon>Oscillatoriales</taxon>
        <taxon>Oscillatoriaceae</taxon>
        <taxon>Oxynema</taxon>
        <taxon>Oxynema aestuarii</taxon>
    </lineage>
</organism>
<evidence type="ECO:0000313" key="7">
    <source>
        <dbReference type="Proteomes" id="UP000500857"/>
    </source>
</evidence>
<dbReference type="SUPFAM" id="SSF53271">
    <property type="entry name" value="PRTase-like"/>
    <property type="match status" value="1"/>
</dbReference>
<name>A0A6H1U3S3_9CYAN</name>
<sequence length="181" mass="20109">MSPKIVEILSEEELRRTLTRLASQIVEKAGDLSDLVLVGIYTRGVPLAHLLGAQIEALENTRVPVGALDITFYRDDLDRIGMRTPAKTKIPFDLSGKTVVLVDDVIFKGRTIRAALDAINDYGRPAVIRLAVLADRGHRELPIHPDFTGKCLPTAKEEQVKVYLNEIDGRDGIELIDRQND</sequence>
<dbReference type="AlphaFoldDB" id="A0A6H1U3S3"/>
<dbReference type="InterPro" id="IPR000836">
    <property type="entry name" value="PRTase_dom"/>
</dbReference>
<reference evidence="6 7" key="1">
    <citation type="submission" date="2020-04" db="EMBL/GenBank/DDBJ databases">
        <authorList>
            <person name="Basu S."/>
            <person name="Maruthanayagam V."/>
            <person name="Chakraborty S."/>
            <person name="Pramanik A."/>
            <person name="Mukherjee J."/>
            <person name="Brink B."/>
        </authorList>
    </citation>
    <scope>NUCLEOTIDE SEQUENCE [LARGE SCALE GENOMIC DNA]</scope>
    <source>
        <strain evidence="6 7">AP17</strain>
    </source>
</reference>
<evidence type="ECO:0000313" key="6">
    <source>
        <dbReference type="EMBL" id="QIZ73305.1"/>
    </source>
</evidence>
<evidence type="ECO:0000256" key="3">
    <source>
        <dbReference type="ARBA" id="ARBA00023163"/>
    </source>
</evidence>
<dbReference type="GO" id="GO:0006355">
    <property type="term" value="P:regulation of DNA-templated transcription"/>
    <property type="evidence" value="ECO:0007669"/>
    <property type="project" value="UniProtKB-UniRule"/>
</dbReference>
<dbReference type="InterPro" id="IPR050137">
    <property type="entry name" value="PyrR_bifunctional"/>
</dbReference>
<feature type="domain" description="Phosphoribosyltransferase" evidence="5">
    <location>
        <begin position="8"/>
        <end position="164"/>
    </location>
</feature>
<comment type="catalytic activity">
    <reaction evidence="4">
        <text>UMP + diphosphate = 5-phospho-alpha-D-ribose 1-diphosphate + uracil</text>
        <dbReference type="Rhea" id="RHEA:13017"/>
        <dbReference type="ChEBI" id="CHEBI:17568"/>
        <dbReference type="ChEBI" id="CHEBI:33019"/>
        <dbReference type="ChEBI" id="CHEBI:57865"/>
        <dbReference type="ChEBI" id="CHEBI:58017"/>
        <dbReference type="EC" id="2.4.2.9"/>
    </reaction>
</comment>
<dbReference type="PANTHER" id="PTHR11608:SF0">
    <property type="entry name" value="BIFUNCTIONAL PROTEIN PYRR"/>
    <property type="match status" value="1"/>
</dbReference>
<dbReference type="EC" id="2.4.2.9" evidence="4"/>
<dbReference type="CDD" id="cd06223">
    <property type="entry name" value="PRTases_typeI"/>
    <property type="match status" value="1"/>
</dbReference>
<keyword evidence="3 4" id="KW-0804">Transcription</keyword>
<evidence type="ECO:0000256" key="2">
    <source>
        <dbReference type="ARBA" id="ARBA00023015"/>
    </source>
</evidence>
<keyword evidence="2 4" id="KW-0805">Transcription regulation</keyword>
<comment type="function">
    <text evidence="4">Also displays a weak uracil phosphoribosyltransferase activity which is not physiologically significant.</text>
</comment>
<keyword evidence="4 6" id="KW-0328">Glycosyltransferase</keyword>